<dbReference type="GO" id="GO:0016020">
    <property type="term" value="C:membrane"/>
    <property type="evidence" value="ECO:0007669"/>
    <property type="project" value="InterPro"/>
</dbReference>
<sequence length="268" mass="28339">MVAAVFAAQASAIAAPPAVNGVAQEVESQSGSGVPPSDPAAGSDGGEIVVTALHHPTATDPLAHVNEKSFEATQAVDKAFVGPVALGYKHIVPKPVRLGIRNVLGNLHQPVVFVNFLLQGKPGKSGETAARFAINSTVGLGGLLDVAKRRPFNLPNRPNGFGDTLGYYGIRPGAYLYLPLIGPTTVRDLIGGTLDRLVLPTAVGKPFGQPAYTAPTGVASALDSRAEFDQQLRDIRESDDPYLARRTLYLRKRQAEIDGLHNHNKNQT</sequence>
<dbReference type="InterPro" id="IPR007428">
    <property type="entry name" value="MlaA"/>
</dbReference>
<dbReference type="PANTHER" id="PTHR30035:SF3">
    <property type="entry name" value="INTERMEMBRANE PHOSPHOLIPID TRANSPORT SYSTEM LIPOPROTEIN MLAA"/>
    <property type="match status" value="1"/>
</dbReference>
<evidence type="ECO:0000313" key="5">
    <source>
        <dbReference type="Proteomes" id="UP000562395"/>
    </source>
</evidence>
<keyword evidence="5" id="KW-1185">Reference proteome</keyword>
<dbReference type="EMBL" id="JACICY010000009">
    <property type="protein sequence ID" value="MBB3862064.1"/>
    <property type="molecule type" value="Genomic_DNA"/>
</dbReference>
<dbReference type="PRINTS" id="PR01805">
    <property type="entry name" value="VACJLIPOPROT"/>
</dbReference>
<organism evidence="4 5">
    <name type="scientific">Novosphingobium hassiacum</name>
    <dbReference type="NCBI Taxonomy" id="173676"/>
    <lineage>
        <taxon>Bacteria</taxon>
        <taxon>Pseudomonadati</taxon>
        <taxon>Pseudomonadota</taxon>
        <taxon>Alphaproteobacteria</taxon>
        <taxon>Sphingomonadales</taxon>
        <taxon>Sphingomonadaceae</taxon>
        <taxon>Novosphingobium</taxon>
    </lineage>
</organism>
<comment type="caution">
    <text evidence="4">The sequence shown here is derived from an EMBL/GenBank/DDBJ whole genome shotgun (WGS) entry which is preliminary data.</text>
</comment>
<protein>
    <submittedName>
        <fullName evidence="4">Phospholipid-binding lipoprotein MlaA</fullName>
    </submittedName>
</protein>
<gene>
    <name evidence="4" type="ORF">GGQ88_003358</name>
</gene>
<comment type="similarity">
    <text evidence="1">Belongs to the MlaA family.</text>
</comment>
<proteinExistence type="inferred from homology"/>
<keyword evidence="2" id="KW-0732">Signal</keyword>
<name>A0A7W6A0S4_9SPHN</name>
<dbReference type="GO" id="GO:0120010">
    <property type="term" value="P:intermembrane phospholipid transfer"/>
    <property type="evidence" value="ECO:0007669"/>
    <property type="project" value="TreeGrafter"/>
</dbReference>
<dbReference type="Pfam" id="PF04333">
    <property type="entry name" value="MlaA"/>
    <property type="match status" value="1"/>
</dbReference>
<dbReference type="Proteomes" id="UP000562395">
    <property type="component" value="Unassembled WGS sequence"/>
</dbReference>
<dbReference type="AlphaFoldDB" id="A0A7W6A0S4"/>
<reference evidence="4 5" key="1">
    <citation type="submission" date="2020-08" db="EMBL/GenBank/DDBJ databases">
        <title>Genomic Encyclopedia of Type Strains, Phase IV (KMG-IV): sequencing the most valuable type-strain genomes for metagenomic binning, comparative biology and taxonomic classification.</title>
        <authorList>
            <person name="Goeker M."/>
        </authorList>
    </citation>
    <scope>NUCLEOTIDE SEQUENCE [LARGE SCALE GENOMIC DNA]</scope>
    <source>
        <strain evidence="4 5">DSM 14552</strain>
    </source>
</reference>
<keyword evidence="4" id="KW-0449">Lipoprotein</keyword>
<evidence type="ECO:0000256" key="2">
    <source>
        <dbReference type="ARBA" id="ARBA00022729"/>
    </source>
</evidence>
<accession>A0A7W6A0S4</accession>
<evidence type="ECO:0000313" key="4">
    <source>
        <dbReference type="EMBL" id="MBB3862064.1"/>
    </source>
</evidence>
<dbReference type="PANTHER" id="PTHR30035">
    <property type="entry name" value="LIPOPROTEIN VACJ-RELATED"/>
    <property type="match status" value="1"/>
</dbReference>
<evidence type="ECO:0000256" key="3">
    <source>
        <dbReference type="SAM" id="MobiDB-lite"/>
    </source>
</evidence>
<feature type="region of interest" description="Disordered" evidence="3">
    <location>
        <begin position="24"/>
        <end position="45"/>
    </location>
</feature>
<evidence type="ECO:0000256" key="1">
    <source>
        <dbReference type="ARBA" id="ARBA00010634"/>
    </source>
</evidence>